<dbReference type="SUPFAM" id="SSF55120">
    <property type="entry name" value="Pseudouridine synthase"/>
    <property type="match status" value="1"/>
</dbReference>
<evidence type="ECO:0000259" key="8">
    <source>
        <dbReference type="SMART" id="SM00363"/>
    </source>
</evidence>
<dbReference type="InterPro" id="IPR002942">
    <property type="entry name" value="S4_RNA-bd"/>
</dbReference>
<accession>A0A545TLH6</accession>
<dbReference type="PANTHER" id="PTHR47683:SF4">
    <property type="entry name" value="PSEUDOURIDINE SYNTHASE"/>
    <property type="match status" value="1"/>
</dbReference>
<dbReference type="InterPro" id="IPR006145">
    <property type="entry name" value="PsdUridine_synth_RsuA/RluA"/>
</dbReference>
<dbReference type="AlphaFoldDB" id="A0A545TLH6"/>
<dbReference type="NCBIfam" id="TIGR00093">
    <property type="entry name" value="pseudouridine synthase"/>
    <property type="match status" value="1"/>
</dbReference>
<dbReference type="PROSITE" id="PS01149">
    <property type="entry name" value="PSI_RSU"/>
    <property type="match status" value="1"/>
</dbReference>
<gene>
    <name evidence="9" type="primary">rsuA</name>
    <name evidence="9" type="ORF">FKG94_13390</name>
</gene>
<dbReference type="InterPro" id="IPR020103">
    <property type="entry name" value="PsdUridine_synth_cat_dom_sf"/>
</dbReference>
<proteinExistence type="inferred from homology"/>
<dbReference type="InterPro" id="IPR000748">
    <property type="entry name" value="PsdUridine_synth_RsuA/RluB/E/F"/>
</dbReference>
<evidence type="ECO:0000256" key="1">
    <source>
        <dbReference type="ARBA" id="ARBA00008348"/>
    </source>
</evidence>
<dbReference type="PROSITE" id="PS50889">
    <property type="entry name" value="S4"/>
    <property type="match status" value="1"/>
</dbReference>
<dbReference type="SUPFAM" id="SSF55174">
    <property type="entry name" value="Alpha-L RNA-binding motif"/>
    <property type="match status" value="1"/>
</dbReference>
<dbReference type="InterPro" id="IPR036986">
    <property type="entry name" value="S4_RNA-bd_sf"/>
</dbReference>
<dbReference type="InterPro" id="IPR050343">
    <property type="entry name" value="RsuA_PseudoU_synthase"/>
</dbReference>
<evidence type="ECO:0000256" key="5">
    <source>
        <dbReference type="ARBA" id="ARBA00037590"/>
    </source>
</evidence>
<evidence type="ECO:0000313" key="9">
    <source>
        <dbReference type="EMBL" id="TQV78069.1"/>
    </source>
</evidence>
<dbReference type="CDD" id="cd00165">
    <property type="entry name" value="S4"/>
    <property type="match status" value="1"/>
</dbReference>
<dbReference type="FunFam" id="3.30.70.1560:FF:000001">
    <property type="entry name" value="Pseudouridine synthase"/>
    <property type="match status" value="1"/>
</dbReference>
<dbReference type="EC" id="5.4.99.-" evidence="7"/>
<dbReference type="InterPro" id="IPR018496">
    <property type="entry name" value="PsdUridine_synth_RsuA/RluB_CS"/>
</dbReference>
<dbReference type="Proteomes" id="UP000319732">
    <property type="component" value="Unassembled WGS sequence"/>
</dbReference>
<feature type="domain" description="RNA-binding S4" evidence="8">
    <location>
        <begin position="1"/>
        <end position="60"/>
    </location>
</feature>
<dbReference type="EMBL" id="VHSG01000013">
    <property type="protein sequence ID" value="TQV78069.1"/>
    <property type="molecule type" value="Genomic_DNA"/>
</dbReference>
<evidence type="ECO:0000256" key="4">
    <source>
        <dbReference type="ARBA" id="ARBA00036749"/>
    </source>
</evidence>
<evidence type="ECO:0000256" key="6">
    <source>
        <dbReference type="PROSITE-ProRule" id="PRU00182"/>
    </source>
</evidence>
<evidence type="ECO:0000256" key="3">
    <source>
        <dbReference type="ARBA" id="ARBA00023235"/>
    </source>
</evidence>
<comment type="function">
    <text evidence="5">Responsible for synthesis of pseudouridine from uracil-516 in 16S ribosomal RNA.</text>
</comment>
<dbReference type="PANTHER" id="PTHR47683">
    <property type="entry name" value="PSEUDOURIDINE SYNTHASE FAMILY PROTEIN-RELATED"/>
    <property type="match status" value="1"/>
</dbReference>
<dbReference type="Gene3D" id="3.30.70.1560">
    <property type="entry name" value="Alpha-L RNA-binding motif"/>
    <property type="match status" value="1"/>
</dbReference>
<keyword evidence="3 7" id="KW-0413">Isomerase</keyword>
<comment type="catalytic activity">
    <reaction evidence="4">
        <text>uridine(516) in 16S rRNA = pseudouridine(516) in 16S rRNA</text>
        <dbReference type="Rhea" id="RHEA:38867"/>
        <dbReference type="Rhea" id="RHEA-COMP:10089"/>
        <dbReference type="Rhea" id="RHEA-COMP:10090"/>
        <dbReference type="ChEBI" id="CHEBI:65314"/>
        <dbReference type="ChEBI" id="CHEBI:65315"/>
        <dbReference type="EC" id="5.4.99.19"/>
    </reaction>
</comment>
<name>A0A545TLH6_9GAMM</name>
<evidence type="ECO:0000313" key="10">
    <source>
        <dbReference type="Proteomes" id="UP000319732"/>
    </source>
</evidence>
<comment type="similarity">
    <text evidence="1 7">Belongs to the pseudouridine synthase RsuA family.</text>
</comment>
<dbReference type="Gene3D" id="3.10.290.10">
    <property type="entry name" value="RNA-binding S4 domain"/>
    <property type="match status" value="1"/>
</dbReference>
<keyword evidence="10" id="KW-1185">Reference proteome</keyword>
<dbReference type="OrthoDB" id="9807213at2"/>
<dbReference type="Gene3D" id="3.30.70.580">
    <property type="entry name" value="Pseudouridine synthase I, catalytic domain, N-terminal subdomain"/>
    <property type="match status" value="1"/>
</dbReference>
<dbReference type="GO" id="GO:0160136">
    <property type="term" value="F:16S rRNA pseudouridine(516) synthase activity"/>
    <property type="evidence" value="ECO:0007669"/>
    <property type="project" value="UniProtKB-EC"/>
</dbReference>
<dbReference type="Pfam" id="PF00849">
    <property type="entry name" value="PseudoU_synth_2"/>
    <property type="match status" value="1"/>
</dbReference>
<sequence length="229" mass="24662">MRLDKFVSQAAGISRSQVKKALRQAAVAIDGDPVANPAQAVAAGARITLHGRRLTAPKPQYVMLNKPAGYVCATRDSDHPTVIDLIAEPGAGRLQIAGRLDRDTTGLVLLTDDGQWNHRVTAPARACLKTYTATLAEPLADKWIAVFAAGVRLKADARPTQPAKLQILEACRVRLSITEGRYHQVKRMFAATGNRVLSLHRESIGALALDPDLQAGQYRPLSTAEIAGF</sequence>
<dbReference type="SMART" id="SM00363">
    <property type="entry name" value="S4"/>
    <property type="match status" value="1"/>
</dbReference>
<dbReference type="RefSeq" id="WP_142904848.1">
    <property type="nucleotide sequence ID" value="NZ_ML660094.1"/>
</dbReference>
<dbReference type="GO" id="GO:0000455">
    <property type="term" value="P:enzyme-directed rRNA pseudouridine synthesis"/>
    <property type="evidence" value="ECO:0007669"/>
    <property type="project" value="UniProtKB-ARBA"/>
</dbReference>
<dbReference type="GO" id="GO:0005829">
    <property type="term" value="C:cytosol"/>
    <property type="evidence" value="ECO:0007669"/>
    <property type="project" value="UniProtKB-ARBA"/>
</dbReference>
<evidence type="ECO:0000256" key="2">
    <source>
        <dbReference type="ARBA" id="ARBA00022884"/>
    </source>
</evidence>
<dbReference type="CDD" id="cd02553">
    <property type="entry name" value="PseudoU_synth_RsuA"/>
    <property type="match status" value="1"/>
</dbReference>
<organism evidence="9 10">
    <name type="scientific">Exilibacterium tricleocarpae</name>
    <dbReference type="NCBI Taxonomy" id="2591008"/>
    <lineage>
        <taxon>Bacteria</taxon>
        <taxon>Pseudomonadati</taxon>
        <taxon>Pseudomonadota</taxon>
        <taxon>Gammaproteobacteria</taxon>
        <taxon>Cellvibrionales</taxon>
        <taxon>Cellvibrionaceae</taxon>
        <taxon>Exilibacterium</taxon>
    </lineage>
</organism>
<reference evidence="9 10" key="1">
    <citation type="submission" date="2019-06" db="EMBL/GenBank/DDBJ databases">
        <title>Whole genome sequence for Cellvibrionaceae sp. R142.</title>
        <authorList>
            <person name="Wang G."/>
        </authorList>
    </citation>
    <scope>NUCLEOTIDE SEQUENCE [LARGE SCALE GENOMIC DNA]</scope>
    <source>
        <strain evidence="9 10">R142</strain>
    </source>
</reference>
<dbReference type="NCBIfam" id="NF008097">
    <property type="entry name" value="PRK10839.1"/>
    <property type="match status" value="1"/>
</dbReference>
<comment type="caution">
    <text evidence="9">The sequence shown here is derived from an EMBL/GenBank/DDBJ whole genome shotgun (WGS) entry which is preliminary data.</text>
</comment>
<protein>
    <recommendedName>
        <fullName evidence="7">Pseudouridine synthase</fullName>
        <ecNumber evidence="7">5.4.99.-</ecNumber>
    </recommendedName>
</protein>
<evidence type="ECO:0000256" key="7">
    <source>
        <dbReference type="RuleBase" id="RU003887"/>
    </source>
</evidence>
<dbReference type="InterPro" id="IPR020094">
    <property type="entry name" value="TruA/RsuA/RluB/E/F_N"/>
</dbReference>
<keyword evidence="2 6" id="KW-0694">RNA-binding</keyword>
<dbReference type="Pfam" id="PF01479">
    <property type="entry name" value="S4"/>
    <property type="match status" value="1"/>
</dbReference>
<dbReference type="InterPro" id="IPR042092">
    <property type="entry name" value="PsdUridine_s_RsuA/RluB/E/F_cat"/>
</dbReference>
<dbReference type="GO" id="GO:0003723">
    <property type="term" value="F:RNA binding"/>
    <property type="evidence" value="ECO:0007669"/>
    <property type="project" value="UniProtKB-KW"/>
</dbReference>